<dbReference type="RefSeq" id="WP_126537060.1">
    <property type="nucleotide sequence ID" value="NZ_BSPM01000008.1"/>
</dbReference>
<dbReference type="EMBL" id="SNXY01000006">
    <property type="protein sequence ID" value="TDP86526.1"/>
    <property type="molecule type" value="Genomic_DNA"/>
</dbReference>
<dbReference type="PANTHER" id="PTHR12184">
    <property type="entry name" value="UBIQUINOL-CYTOCHROME C REDUCTASE COMPLEX ASSEMBLY FACTOR 1 FAMILY MEMBER"/>
    <property type="match status" value="1"/>
</dbReference>
<name>A0A4R6RLC4_9HYPH</name>
<evidence type="ECO:0000256" key="1">
    <source>
        <dbReference type="ARBA" id="ARBA00006407"/>
    </source>
</evidence>
<evidence type="ECO:0000259" key="3">
    <source>
        <dbReference type="Pfam" id="PF03981"/>
    </source>
</evidence>
<evidence type="ECO:0000313" key="4">
    <source>
        <dbReference type="EMBL" id="TDP86526.1"/>
    </source>
</evidence>
<evidence type="ECO:0000313" key="5">
    <source>
        <dbReference type="Proteomes" id="UP000294547"/>
    </source>
</evidence>
<dbReference type="PANTHER" id="PTHR12184:SF1">
    <property type="entry name" value="UBIQUINOL-CYTOCHROME-C REDUCTASE COMPLEX ASSEMBLY FACTOR 1"/>
    <property type="match status" value="1"/>
</dbReference>
<sequence>MVFGLLRRRRDDGIGALYAAIVAQARRPVFYVDLAVPDTVEGRFELMVLHCGLVVARLGRDDATRETGTRLAEAFFDDMDRTLRETGVGDVTVPKKMKKIASAFYGRLTAYEAAGDRAALAEALARNVYDGAAPAGVAEALAAYAEAAIAALGAADPAALAAADIPWPRPAFPAGAATTSGAHGPT</sequence>
<gene>
    <name evidence="4" type="ORF">EDD54_0403</name>
</gene>
<dbReference type="PIRSF" id="PIRSF032079">
    <property type="entry name" value="UCP032079"/>
    <property type="match status" value="1"/>
</dbReference>
<dbReference type="InterPro" id="IPR007129">
    <property type="entry name" value="Ubiqinol_cyt_c_chaperone_CPB3"/>
</dbReference>
<dbReference type="Pfam" id="PF03981">
    <property type="entry name" value="Ubiq_cyt_C_chap"/>
    <property type="match status" value="1"/>
</dbReference>
<comment type="similarity">
    <text evidence="2">Belongs to the UPF0174 family.</text>
</comment>
<organism evidence="4 5">
    <name type="scientific">Oharaeibacter diazotrophicus</name>
    <dbReference type="NCBI Taxonomy" id="1920512"/>
    <lineage>
        <taxon>Bacteria</taxon>
        <taxon>Pseudomonadati</taxon>
        <taxon>Pseudomonadota</taxon>
        <taxon>Alphaproteobacteria</taxon>
        <taxon>Hyphomicrobiales</taxon>
        <taxon>Pleomorphomonadaceae</taxon>
        <taxon>Oharaeibacter</taxon>
    </lineage>
</organism>
<evidence type="ECO:0000256" key="2">
    <source>
        <dbReference type="ARBA" id="ARBA00006436"/>
    </source>
</evidence>
<feature type="domain" description="Ubiquinol-cytochrome c chaperone" evidence="3">
    <location>
        <begin position="33"/>
        <end position="165"/>
    </location>
</feature>
<comment type="caution">
    <text evidence="4">The sequence shown here is derived from an EMBL/GenBank/DDBJ whole genome shotgun (WGS) entry which is preliminary data.</text>
</comment>
<comment type="similarity">
    <text evidence="1">Belongs to the CBP3 family.</text>
</comment>
<dbReference type="InterPro" id="IPR014569">
    <property type="entry name" value="Ubq_cyt-c_CBP3-rel"/>
</dbReference>
<reference evidence="4 5" key="1">
    <citation type="submission" date="2019-03" db="EMBL/GenBank/DDBJ databases">
        <title>Genomic Encyclopedia of Type Strains, Phase IV (KMG-IV): sequencing the most valuable type-strain genomes for metagenomic binning, comparative biology and taxonomic classification.</title>
        <authorList>
            <person name="Goeker M."/>
        </authorList>
    </citation>
    <scope>NUCLEOTIDE SEQUENCE [LARGE SCALE GENOMIC DNA]</scope>
    <source>
        <strain evidence="4 5">DSM 102969</strain>
    </source>
</reference>
<dbReference type="AlphaFoldDB" id="A0A4R6RLC4"/>
<keyword evidence="5" id="KW-1185">Reference proteome</keyword>
<proteinExistence type="inferred from homology"/>
<dbReference type="Proteomes" id="UP000294547">
    <property type="component" value="Unassembled WGS sequence"/>
</dbReference>
<dbReference type="InterPro" id="IPR021150">
    <property type="entry name" value="Ubiq_cyt_c_chap"/>
</dbReference>
<dbReference type="OrthoDB" id="7158889at2"/>
<accession>A0A4R6RLC4</accession>
<protein>
    <submittedName>
        <fullName evidence="4">Cytochrome b pre-mRNA-processing protein 3</fullName>
    </submittedName>
</protein>